<feature type="compositionally biased region" description="Polar residues" evidence="1">
    <location>
        <begin position="268"/>
        <end position="280"/>
    </location>
</feature>
<dbReference type="STRING" id="1892869.ACGLYG10_0380"/>
<proteinExistence type="predicted"/>
<gene>
    <name evidence="2" type="ORF">ACGLYG10_0380</name>
</gene>
<sequence length="322" mass="34762">MGVAVRALVTTPEVVLGCGRSSSGRRGRTRWVPACRTRPLRPQTLHIREGFGPTRTSWPNPGCPRADGDVLGRTRTFSGTPGRPRAKEDVFRPRRSSLGAGTFSGWRCWRPRTNRWSRRNHADPAGAGPRWMAPRASGRAGPAGAGVCLLGPLFPGWTPVPPLDRRSRRLQRSNGAWAVQRGVGGPTGRGRSNGAWAVQRGVGGPTREPSHPIHRAHPSQGAFPPTASPTAPPCPAHQPQPGQSPPVSPPHTQTRRTAKHTAGDRIRQPQSAHHSHQISTALAARRAPHTHRCRLPTPSSPWAAHSCRTTAGRASRRRHGSP</sequence>
<feature type="region of interest" description="Disordered" evidence="1">
    <location>
        <begin position="49"/>
        <end position="88"/>
    </location>
</feature>
<dbReference type="Proteomes" id="UP000184291">
    <property type="component" value="Unassembled WGS sequence"/>
</dbReference>
<evidence type="ECO:0000313" key="2">
    <source>
        <dbReference type="EMBL" id="SHE24180.1"/>
    </source>
</evidence>
<evidence type="ECO:0000313" key="3">
    <source>
        <dbReference type="Proteomes" id="UP000184291"/>
    </source>
</evidence>
<keyword evidence="3" id="KW-1185">Reference proteome</keyword>
<organism evidence="2 3">
    <name type="scientific">Actinomyces glycerinitolerans</name>
    <dbReference type="NCBI Taxonomy" id="1892869"/>
    <lineage>
        <taxon>Bacteria</taxon>
        <taxon>Bacillati</taxon>
        <taxon>Actinomycetota</taxon>
        <taxon>Actinomycetes</taxon>
        <taxon>Actinomycetales</taxon>
        <taxon>Actinomycetaceae</taxon>
        <taxon>Actinomyces</taxon>
    </lineage>
</organism>
<dbReference type="EMBL" id="FQTT01000001">
    <property type="protein sequence ID" value="SHE24180.1"/>
    <property type="molecule type" value="Genomic_DNA"/>
</dbReference>
<feature type="compositionally biased region" description="Pro residues" evidence="1">
    <location>
        <begin position="226"/>
        <end position="249"/>
    </location>
</feature>
<accession>A0A1M4RW97</accession>
<evidence type="ECO:0000256" key="1">
    <source>
        <dbReference type="SAM" id="MobiDB-lite"/>
    </source>
</evidence>
<name>A0A1M4RW97_9ACTO</name>
<dbReference type="AlphaFoldDB" id="A0A1M4RW97"/>
<protein>
    <submittedName>
        <fullName evidence="2">Uncharacterized protein</fullName>
    </submittedName>
</protein>
<reference evidence="3" key="1">
    <citation type="submission" date="2016-09" db="EMBL/GenBank/DDBJ databases">
        <authorList>
            <person name="Strepis N."/>
        </authorList>
    </citation>
    <scope>NUCLEOTIDE SEQUENCE [LARGE SCALE GENOMIC DNA]</scope>
</reference>
<feature type="region of interest" description="Disordered" evidence="1">
    <location>
        <begin position="119"/>
        <end position="140"/>
    </location>
</feature>
<feature type="region of interest" description="Disordered" evidence="1">
    <location>
        <begin position="171"/>
        <end position="322"/>
    </location>
</feature>